<keyword evidence="2" id="KW-1003">Cell membrane</keyword>
<protein>
    <submittedName>
        <fullName evidence="9">Competence protein ComEC</fullName>
    </submittedName>
</protein>
<evidence type="ECO:0000313" key="9">
    <source>
        <dbReference type="EMBL" id="PWK29058.1"/>
    </source>
</evidence>
<proteinExistence type="predicted"/>
<evidence type="ECO:0000256" key="6">
    <source>
        <dbReference type="SAM" id="Phobius"/>
    </source>
</evidence>
<feature type="transmembrane region" description="Helical" evidence="6">
    <location>
        <begin position="9"/>
        <end position="26"/>
    </location>
</feature>
<feature type="transmembrane region" description="Helical" evidence="6">
    <location>
        <begin position="251"/>
        <end position="279"/>
    </location>
</feature>
<name>A0A316EH69_9BACT</name>
<dbReference type="EMBL" id="QGGO01000002">
    <property type="protein sequence ID" value="PWK29058.1"/>
    <property type="molecule type" value="Genomic_DNA"/>
</dbReference>
<feature type="transmembrane region" description="Helical" evidence="6">
    <location>
        <begin position="362"/>
        <end position="383"/>
    </location>
</feature>
<evidence type="ECO:0000256" key="2">
    <source>
        <dbReference type="ARBA" id="ARBA00022475"/>
    </source>
</evidence>
<dbReference type="PANTHER" id="PTHR30619:SF1">
    <property type="entry name" value="RECOMBINATION PROTEIN 2"/>
    <property type="match status" value="1"/>
</dbReference>
<comment type="caution">
    <text evidence="9">The sequence shown here is derived from an EMBL/GenBank/DDBJ whole genome shotgun (WGS) entry which is preliminary data.</text>
</comment>
<gene>
    <name evidence="9" type="ORF">LV89_00612</name>
</gene>
<keyword evidence="4 6" id="KW-1133">Transmembrane helix</keyword>
<keyword evidence="10" id="KW-1185">Reference proteome</keyword>
<feature type="transmembrane region" description="Helical" evidence="6">
    <location>
        <begin position="522"/>
        <end position="539"/>
    </location>
</feature>
<dbReference type="NCBIfam" id="TIGR00360">
    <property type="entry name" value="ComEC_N-term"/>
    <property type="match status" value="1"/>
</dbReference>
<feature type="domain" description="ComEC/Rec2-related protein" evidence="7">
    <location>
        <begin position="236"/>
        <end position="518"/>
    </location>
</feature>
<reference evidence="9 10" key="1">
    <citation type="submission" date="2018-05" db="EMBL/GenBank/DDBJ databases">
        <title>Genomic Encyclopedia of Archaeal and Bacterial Type Strains, Phase II (KMG-II): from individual species to whole genera.</title>
        <authorList>
            <person name="Goeker M."/>
        </authorList>
    </citation>
    <scope>NUCLEOTIDE SEQUENCE [LARGE SCALE GENOMIC DNA]</scope>
    <source>
        <strain evidence="9 10">DSM 22214</strain>
    </source>
</reference>
<evidence type="ECO:0000259" key="8">
    <source>
        <dbReference type="Pfam" id="PF13567"/>
    </source>
</evidence>
<comment type="subcellular location">
    <subcellularLocation>
        <location evidence="1">Cell membrane</location>
        <topology evidence="1">Multi-pass membrane protein</topology>
    </subcellularLocation>
</comment>
<feature type="transmembrane region" description="Helical" evidence="6">
    <location>
        <begin position="432"/>
        <end position="457"/>
    </location>
</feature>
<feature type="transmembrane region" description="Helical" evidence="6">
    <location>
        <begin position="403"/>
        <end position="420"/>
    </location>
</feature>
<feature type="transmembrane region" description="Helical" evidence="6">
    <location>
        <begin position="469"/>
        <end position="488"/>
    </location>
</feature>
<feature type="transmembrane region" description="Helical" evidence="6">
    <location>
        <begin position="58"/>
        <end position="79"/>
    </location>
</feature>
<evidence type="ECO:0000256" key="4">
    <source>
        <dbReference type="ARBA" id="ARBA00022989"/>
    </source>
</evidence>
<dbReference type="PANTHER" id="PTHR30619">
    <property type="entry name" value="DNA INTERNALIZATION/COMPETENCE PROTEIN COMEC/REC2"/>
    <property type="match status" value="1"/>
</dbReference>
<dbReference type="Pfam" id="PF13567">
    <property type="entry name" value="DUF4131"/>
    <property type="match status" value="1"/>
</dbReference>
<accession>A0A316EH69</accession>
<feature type="domain" description="DUF4131" evidence="8">
    <location>
        <begin position="29"/>
        <end position="192"/>
    </location>
</feature>
<evidence type="ECO:0000256" key="1">
    <source>
        <dbReference type="ARBA" id="ARBA00004651"/>
    </source>
</evidence>
<evidence type="ECO:0000259" key="7">
    <source>
        <dbReference type="Pfam" id="PF03772"/>
    </source>
</evidence>
<evidence type="ECO:0000256" key="3">
    <source>
        <dbReference type="ARBA" id="ARBA00022692"/>
    </source>
</evidence>
<feature type="transmembrane region" description="Helical" evidence="6">
    <location>
        <begin position="494"/>
        <end position="515"/>
    </location>
</feature>
<feature type="transmembrane region" description="Helical" evidence="6">
    <location>
        <begin position="32"/>
        <end position="51"/>
    </location>
</feature>
<dbReference type="RefSeq" id="WP_109741382.1">
    <property type="nucleotide sequence ID" value="NZ_QGGO01000002.1"/>
</dbReference>
<dbReference type="Proteomes" id="UP000245489">
    <property type="component" value="Unassembled WGS sequence"/>
</dbReference>
<dbReference type="InterPro" id="IPR004477">
    <property type="entry name" value="ComEC_N"/>
</dbReference>
<keyword evidence="3 6" id="KW-0812">Transmembrane</keyword>
<dbReference type="OrthoDB" id="9761531at2"/>
<keyword evidence="5 6" id="KW-0472">Membrane</keyword>
<sequence length="719" mass="83128">MNHFSTFPFVRYCIVLICGILLYRFLPLLPIYFVLGAWVFISFLYAFLFIFRRKIKNQLLIGFVGSLFLILSAYEVSFLNDEMNYPQHYTHWSKEISHYEVIVDNLVEEKENSWKCTGEIRSVIVDNRILSTSGKILLYFDNHSVEKPRYGDIFFVKGKPQEISSPKNPEEFDYQQYMRNQNVGYQQYLRSENIEKVGNKPPEILINFALRINARVDSILTTFVEGKNQYGVANAMILGQRDDLSNDLMQAYSAAGAIHVLSVSGLHVGVIYAVLLWLLKSLKKKGKTGKIILFWLIFSILWSYAFITGLSSPVLRSTIMFSIFLFAEIYQKNKDAYNTTAFSAFCILLYNPNFIFNVGFQLSYLAVFGMIFFQPLLNPILVIDKNKNWIYRIADRIWKVTTVAVAAQIATLPVTIYYFHQFPNYFLFANPIVILLSSIVLMAGLGFAILANLLLLFDLISITNFLGQCLKYTILLLNETVLWFEYLPLSVTKFLWISTYEMWLMYALIFSLIALWKTRKYAWVWISCGFVGNLFFLNFHEKLQRNQQELCTILSTPKHSAITFVNGKNAIILANKGFLDSRKEIGFRVNNYWSSLGVRDTLKLDLLENYHSKNNVVNIRSQDSTAVISWNNKTFLWIGKNLKHKDFEAKNVSVDYLILANKSVKDLSQIIGKVQFEKLIIDASYTRWYADKLSNQAEEMGLKYVDLSRSGALKIKNNE</sequence>
<dbReference type="InterPro" id="IPR052159">
    <property type="entry name" value="Competence_DNA_uptake"/>
</dbReference>
<feature type="transmembrane region" description="Helical" evidence="6">
    <location>
        <begin position="291"/>
        <end position="307"/>
    </location>
</feature>
<evidence type="ECO:0000313" key="10">
    <source>
        <dbReference type="Proteomes" id="UP000245489"/>
    </source>
</evidence>
<dbReference type="Pfam" id="PF03772">
    <property type="entry name" value="Competence"/>
    <property type="match status" value="1"/>
</dbReference>
<dbReference type="AlphaFoldDB" id="A0A316EH69"/>
<organism evidence="9 10">
    <name type="scientific">Arcicella aurantiaca</name>
    <dbReference type="NCBI Taxonomy" id="591202"/>
    <lineage>
        <taxon>Bacteria</taxon>
        <taxon>Pseudomonadati</taxon>
        <taxon>Bacteroidota</taxon>
        <taxon>Cytophagia</taxon>
        <taxon>Cytophagales</taxon>
        <taxon>Flectobacillaceae</taxon>
        <taxon>Arcicella</taxon>
    </lineage>
</organism>
<evidence type="ECO:0000256" key="5">
    <source>
        <dbReference type="ARBA" id="ARBA00023136"/>
    </source>
</evidence>
<dbReference type="InterPro" id="IPR025405">
    <property type="entry name" value="DUF4131"/>
</dbReference>
<dbReference type="GO" id="GO:0005886">
    <property type="term" value="C:plasma membrane"/>
    <property type="evidence" value="ECO:0007669"/>
    <property type="project" value="UniProtKB-SubCell"/>
</dbReference>